<evidence type="ECO:0000313" key="6">
    <source>
        <dbReference type="EMBL" id="KAK3887437.1"/>
    </source>
</evidence>
<organism evidence="6 7">
    <name type="scientific">Petrolisthes cinctipes</name>
    <name type="common">Flat porcelain crab</name>
    <dbReference type="NCBI Taxonomy" id="88211"/>
    <lineage>
        <taxon>Eukaryota</taxon>
        <taxon>Metazoa</taxon>
        <taxon>Ecdysozoa</taxon>
        <taxon>Arthropoda</taxon>
        <taxon>Crustacea</taxon>
        <taxon>Multicrustacea</taxon>
        <taxon>Malacostraca</taxon>
        <taxon>Eumalacostraca</taxon>
        <taxon>Eucarida</taxon>
        <taxon>Decapoda</taxon>
        <taxon>Pleocyemata</taxon>
        <taxon>Anomura</taxon>
        <taxon>Galatheoidea</taxon>
        <taxon>Porcellanidae</taxon>
        <taxon>Petrolisthes</taxon>
    </lineage>
</organism>
<protein>
    <recommendedName>
        <fullName evidence="8">Intraflagellar transport protein 57 homolog</fullName>
    </recommendedName>
</protein>
<dbReference type="GO" id="GO:1905515">
    <property type="term" value="P:non-motile cilium assembly"/>
    <property type="evidence" value="ECO:0007669"/>
    <property type="project" value="TreeGrafter"/>
</dbReference>
<dbReference type="PANTHER" id="PTHR16011">
    <property type="entry name" value="IFT57/HIPPI"/>
    <property type="match status" value="1"/>
</dbReference>
<keyword evidence="5" id="KW-0175">Coiled coil</keyword>
<accession>A0AAE1KXI0</accession>
<dbReference type="EMBL" id="JAWQEG010000630">
    <property type="protein sequence ID" value="KAK3887437.1"/>
    <property type="molecule type" value="Genomic_DNA"/>
</dbReference>
<comment type="caution">
    <text evidence="6">The sequence shown here is derived from an EMBL/GenBank/DDBJ whole genome shotgun (WGS) entry which is preliminary data.</text>
</comment>
<dbReference type="GO" id="GO:0030992">
    <property type="term" value="C:intraciliary transport particle B"/>
    <property type="evidence" value="ECO:0007669"/>
    <property type="project" value="TreeGrafter"/>
</dbReference>
<dbReference type="GO" id="GO:0005815">
    <property type="term" value="C:microtubule organizing center"/>
    <property type="evidence" value="ECO:0007669"/>
    <property type="project" value="TreeGrafter"/>
</dbReference>
<evidence type="ECO:0000313" key="7">
    <source>
        <dbReference type="Proteomes" id="UP001286313"/>
    </source>
</evidence>
<reference evidence="6" key="1">
    <citation type="submission" date="2023-10" db="EMBL/GenBank/DDBJ databases">
        <title>Genome assemblies of two species of porcelain crab, Petrolisthes cinctipes and Petrolisthes manimaculis (Anomura: Porcellanidae).</title>
        <authorList>
            <person name="Angst P."/>
        </authorList>
    </citation>
    <scope>NUCLEOTIDE SEQUENCE</scope>
    <source>
        <strain evidence="6">PB745_01</strain>
        <tissue evidence="6">Gill</tissue>
    </source>
</reference>
<dbReference type="GO" id="GO:0005794">
    <property type="term" value="C:Golgi apparatus"/>
    <property type="evidence" value="ECO:0007669"/>
    <property type="project" value="TreeGrafter"/>
</dbReference>
<dbReference type="AlphaFoldDB" id="A0AAE1KXI0"/>
<evidence type="ECO:0000256" key="3">
    <source>
        <dbReference type="ARBA" id="ARBA00023069"/>
    </source>
</evidence>
<comment type="similarity">
    <text evidence="2">Belongs to the IFT57 family.</text>
</comment>
<dbReference type="Pfam" id="PF10498">
    <property type="entry name" value="IFT57"/>
    <property type="match status" value="1"/>
</dbReference>
<sequence length="417" mass="48327">MSARRGTAELEEEEVDGGPGLAYMPFVVMDDLLDKLKLLGYDHEFVIDLRMKPLSRHYFAIATNPGEQFYLFTSLSAWLIRKTGRHMEPPQEYDDPNSTVSSILDHLRQLGVTVDFPPSKLKSGCGEHAIFVLDRLADFALKHVNFIWKKPIYPAEDGGGEDGEVEDEAELTLDKVEEEMMAEFDESNDEEEENILHMDDLKNLNKQRESEAWPEEILHSNTTYEEWRLEVERVLPQLKVTVRTDNRDWRSRIEQMHEHRGKINETLNFTQKQLDDLHSEITRSLEKIASREKYLNGQLEPLLLEYRNLQNVAAESREQYRQVSGKLVEKSHELAQISDELDRVKHEMEERGSSMTDGTPLVNIRKALTRVKQEITAMDVRIGVVEQKLLQAKLKDKTNLQRDMNAPVYNNMDMGLF</sequence>
<feature type="coiled-coil region" evidence="5">
    <location>
        <begin position="166"/>
        <end position="193"/>
    </location>
</feature>
<proteinExistence type="inferred from homology"/>
<keyword evidence="3" id="KW-0969">Cilium</keyword>
<dbReference type="Proteomes" id="UP001286313">
    <property type="component" value="Unassembled WGS sequence"/>
</dbReference>
<comment type="subcellular location">
    <subcellularLocation>
        <location evidence="1">Cell projection</location>
        <location evidence="1">Cilium</location>
    </subcellularLocation>
</comment>
<name>A0AAE1KXI0_PETCI</name>
<evidence type="ECO:0000256" key="1">
    <source>
        <dbReference type="ARBA" id="ARBA00004138"/>
    </source>
</evidence>
<dbReference type="GO" id="GO:0042073">
    <property type="term" value="P:intraciliary transport"/>
    <property type="evidence" value="ECO:0007669"/>
    <property type="project" value="TreeGrafter"/>
</dbReference>
<evidence type="ECO:0000256" key="5">
    <source>
        <dbReference type="SAM" id="Coils"/>
    </source>
</evidence>
<dbReference type="PANTHER" id="PTHR16011:SF0">
    <property type="entry name" value="INTRAFLAGELLAR TRANSPORT PROTEIN 57 HOMOLOG"/>
    <property type="match status" value="1"/>
</dbReference>
<evidence type="ECO:0008006" key="8">
    <source>
        <dbReference type="Google" id="ProtNLM"/>
    </source>
</evidence>
<evidence type="ECO:0000256" key="4">
    <source>
        <dbReference type="ARBA" id="ARBA00023273"/>
    </source>
</evidence>
<evidence type="ECO:0000256" key="2">
    <source>
        <dbReference type="ARBA" id="ARBA00009415"/>
    </source>
</evidence>
<gene>
    <name evidence="6" type="ORF">Pcinc_008440</name>
</gene>
<dbReference type="InterPro" id="IPR019530">
    <property type="entry name" value="Intra-flagellar_transport_57"/>
</dbReference>
<keyword evidence="4" id="KW-0966">Cell projection</keyword>
<keyword evidence="7" id="KW-1185">Reference proteome</keyword>
<dbReference type="GO" id="GO:0005929">
    <property type="term" value="C:cilium"/>
    <property type="evidence" value="ECO:0007669"/>
    <property type="project" value="UniProtKB-SubCell"/>
</dbReference>